<feature type="compositionally biased region" description="Polar residues" evidence="1">
    <location>
        <begin position="333"/>
        <end position="352"/>
    </location>
</feature>
<evidence type="ECO:0000256" key="1">
    <source>
        <dbReference type="SAM" id="MobiDB-lite"/>
    </source>
</evidence>
<dbReference type="SMART" id="SM00554">
    <property type="entry name" value="FAS1"/>
    <property type="match status" value="2"/>
</dbReference>
<evidence type="ECO:0000313" key="4">
    <source>
        <dbReference type="EMBL" id="KXJ92564.1"/>
    </source>
</evidence>
<dbReference type="InterPro" id="IPR000782">
    <property type="entry name" value="FAS1_domain"/>
</dbReference>
<feature type="chain" id="PRO_5007293508" evidence="2">
    <location>
        <begin position="18"/>
        <end position="383"/>
    </location>
</feature>
<dbReference type="SUPFAM" id="SSF82153">
    <property type="entry name" value="FAS1 domain"/>
    <property type="match status" value="2"/>
</dbReference>
<proteinExistence type="predicted"/>
<keyword evidence="2" id="KW-0732">Signal</keyword>
<dbReference type="PANTHER" id="PTHR10900">
    <property type="entry name" value="PERIOSTIN-RELATED"/>
    <property type="match status" value="1"/>
</dbReference>
<gene>
    <name evidence="4" type="ORF">Micbo1qcDRAFT_232321</name>
</gene>
<dbReference type="PROSITE" id="PS50213">
    <property type="entry name" value="FAS1"/>
    <property type="match status" value="2"/>
</dbReference>
<dbReference type="InParanoid" id="A0A136J5X1"/>
<evidence type="ECO:0000256" key="2">
    <source>
        <dbReference type="SAM" id="SignalP"/>
    </source>
</evidence>
<name>A0A136J5X1_9PEZI</name>
<dbReference type="PANTHER" id="PTHR10900:SF77">
    <property type="entry name" value="FI19380P1"/>
    <property type="match status" value="1"/>
</dbReference>
<dbReference type="Proteomes" id="UP000070501">
    <property type="component" value="Unassembled WGS sequence"/>
</dbReference>
<protein>
    <submittedName>
        <fullName evidence="4">FAS1 domain-containing protein</fullName>
    </submittedName>
</protein>
<organism evidence="4 5">
    <name type="scientific">Microdochium bolleyi</name>
    <dbReference type="NCBI Taxonomy" id="196109"/>
    <lineage>
        <taxon>Eukaryota</taxon>
        <taxon>Fungi</taxon>
        <taxon>Dikarya</taxon>
        <taxon>Ascomycota</taxon>
        <taxon>Pezizomycotina</taxon>
        <taxon>Sordariomycetes</taxon>
        <taxon>Xylariomycetidae</taxon>
        <taxon>Xylariales</taxon>
        <taxon>Microdochiaceae</taxon>
        <taxon>Microdochium</taxon>
    </lineage>
</organism>
<keyword evidence="5" id="KW-1185">Reference proteome</keyword>
<accession>A0A136J5X1</accession>
<dbReference type="OrthoDB" id="286301at2759"/>
<evidence type="ECO:0000313" key="5">
    <source>
        <dbReference type="Proteomes" id="UP000070501"/>
    </source>
</evidence>
<feature type="domain" description="FAS1" evidence="3">
    <location>
        <begin position="24"/>
        <end position="174"/>
    </location>
</feature>
<feature type="domain" description="FAS1" evidence="3">
    <location>
        <begin position="173"/>
        <end position="303"/>
    </location>
</feature>
<dbReference type="Pfam" id="PF02469">
    <property type="entry name" value="Fasciclin"/>
    <property type="match status" value="2"/>
</dbReference>
<dbReference type="EMBL" id="KQ964248">
    <property type="protein sequence ID" value="KXJ92564.1"/>
    <property type="molecule type" value="Genomic_DNA"/>
</dbReference>
<dbReference type="AlphaFoldDB" id="A0A136J5X1"/>
<sequence>MQIRQSLLLAAASVAVAQNTPQLPSLTQALASQNSTLSTLISLISNNTAVSNSIGQLSNITILAPSNNALNALISNADAATAQMLAKPDFIQAVLSYHILNGTYYGSNFTEKPQFLRTALTNQTYANVTGGQRVEAVARGGNVTFFSGLKNNATVVTANLNFTGGVIHIIDQVLTIPQSIVQTATASNLTALVGAVSAAGLGDAVTGLRNATIFAPSNAAFGAISSITGNLSTQALGKILQYHVVDGALGYSSGLTDTTLTALDGSKLNIRVIDGAVYVNSAKVTIPDVLVANGVVHVIDQVLNPDNASATPQPSATTTTAAFSGASSGTGVPFTSNVPQPSTTGPAASTSGVPRPTGAAAPMKTGAVGAAALFGGAAVLLNM</sequence>
<dbReference type="Gene3D" id="2.30.180.10">
    <property type="entry name" value="FAS1 domain"/>
    <property type="match status" value="2"/>
</dbReference>
<feature type="signal peptide" evidence="2">
    <location>
        <begin position="1"/>
        <end position="17"/>
    </location>
</feature>
<reference evidence="5" key="1">
    <citation type="submission" date="2016-02" db="EMBL/GenBank/DDBJ databases">
        <title>Draft genome sequence of Microdochium bolleyi, a fungal endophyte of beachgrass.</title>
        <authorList>
            <consortium name="DOE Joint Genome Institute"/>
            <person name="David A.S."/>
            <person name="May G."/>
            <person name="Haridas S."/>
            <person name="Lim J."/>
            <person name="Wang M."/>
            <person name="Labutti K."/>
            <person name="Lipzen A."/>
            <person name="Barry K."/>
            <person name="Grigoriev I.V."/>
        </authorList>
    </citation>
    <scope>NUCLEOTIDE SEQUENCE [LARGE SCALE GENOMIC DNA]</scope>
    <source>
        <strain evidence="5">J235TASD1</strain>
    </source>
</reference>
<feature type="region of interest" description="Disordered" evidence="1">
    <location>
        <begin position="331"/>
        <end position="358"/>
    </location>
</feature>
<dbReference type="FunFam" id="2.30.180.10:FF:000032">
    <property type="entry name" value="Fasciclin domain-containing protein, putative"/>
    <property type="match status" value="1"/>
</dbReference>
<evidence type="ECO:0000259" key="3">
    <source>
        <dbReference type="PROSITE" id="PS50213"/>
    </source>
</evidence>
<dbReference type="GO" id="GO:0000329">
    <property type="term" value="C:fungal-type vacuole membrane"/>
    <property type="evidence" value="ECO:0007669"/>
    <property type="project" value="TreeGrafter"/>
</dbReference>
<dbReference type="InterPro" id="IPR050904">
    <property type="entry name" value="Adhesion/Biosynth-related"/>
</dbReference>
<dbReference type="InterPro" id="IPR036378">
    <property type="entry name" value="FAS1_dom_sf"/>
</dbReference>
<dbReference type="GO" id="GO:0016236">
    <property type="term" value="P:macroautophagy"/>
    <property type="evidence" value="ECO:0007669"/>
    <property type="project" value="TreeGrafter"/>
</dbReference>
<dbReference type="STRING" id="196109.A0A136J5X1"/>